<evidence type="ECO:0000313" key="1">
    <source>
        <dbReference type="EMBL" id="CAF92309.1"/>
    </source>
</evidence>
<dbReference type="AlphaFoldDB" id="Q4T473"/>
<dbReference type="EMBL" id="CAAE01009790">
    <property type="protein sequence ID" value="CAF92309.1"/>
    <property type="molecule type" value="Genomic_DNA"/>
</dbReference>
<proteinExistence type="predicted"/>
<accession>Q4T473</accession>
<reference evidence="1" key="1">
    <citation type="journal article" date="2004" name="Nature">
        <title>Genome duplication in the teleost fish Tetraodon nigroviridis reveals the early vertebrate proto-karyotype.</title>
        <authorList>
            <person name="Jaillon O."/>
            <person name="Aury J.-M."/>
            <person name="Brunet F."/>
            <person name="Petit J.-L."/>
            <person name="Stange-Thomann N."/>
            <person name="Mauceli E."/>
            <person name="Bouneau L."/>
            <person name="Fischer C."/>
            <person name="Ozouf-Costaz C."/>
            <person name="Bernot A."/>
            <person name="Nicaud S."/>
            <person name="Jaffe D."/>
            <person name="Fisher S."/>
            <person name="Lutfalla G."/>
            <person name="Dossat C."/>
            <person name="Segurens B."/>
            <person name="Dasilva C."/>
            <person name="Salanoubat M."/>
            <person name="Levy M."/>
            <person name="Boudet N."/>
            <person name="Castellano S."/>
            <person name="Anthouard V."/>
            <person name="Jubin C."/>
            <person name="Castelli V."/>
            <person name="Katinka M."/>
            <person name="Vacherie B."/>
            <person name="Biemont C."/>
            <person name="Skalli Z."/>
            <person name="Cattolico L."/>
            <person name="Poulain J."/>
            <person name="De Berardinis V."/>
            <person name="Cruaud C."/>
            <person name="Duprat S."/>
            <person name="Brottier P."/>
            <person name="Coutanceau J.-P."/>
            <person name="Gouzy J."/>
            <person name="Parra G."/>
            <person name="Lardier G."/>
            <person name="Chapple C."/>
            <person name="McKernan K.J."/>
            <person name="McEwan P."/>
            <person name="Bosak S."/>
            <person name="Kellis M."/>
            <person name="Volff J.-N."/>
            <person name="Guigo R."/>
            <person name="Zody M.C."/>
            <person name="Mesirov J."/>
            <person name="Lindblad-Toh K."/>
            <person name="Birren B."/>
            <person name="Nusbaum C."/>
            <person name="Kahn D."/>
            <person name="Robinson-Rechavi M."/>
            <person name="Laudet V."/>
            <person name="Schachter V."/>
            <person name="Quetier F."/>
            <person name="Saurin W."/>
            <person name="Scarpelli C."/>
            <person name="Wincker P."/>
            <person name="Lander E.S."/>
            <person name="Weissenbach J."/>
            <person name="Roest Crollius H."/>
        </authorList>
    </citation>
    <scope>NUCLEOTIDE SEQUENCE [LARGE SCALE GENOMIC DNA]</scope>
</reference>
<gene>
    <name evidence="1" type="ORF">GSTENG00007458001</name>
</gene>
<protein>
    <submittedName>
        <fullName evidence="1">(spotted green pufferfish) hypothetical protein</fullName>
    </submittedName>
</protein>
<comment type="caution">
    <text evidence="1">The sequence shown here is derived from an EMBL/GenBank/DDBJ whole genome shotgun (WGS) entry which is preliminary data.</text>
</comment>
<dbReference type="KEGG" id="tng:GSTEN00007458G001"/>
<organism evidence="1">
    <name type="scientific">Tetraodon nigroviridis</name>
    <name type="common">Spotted green pufferfish</name>
    <name type="synonym">Chelonodon nigroviridis</name>
    <dbReference type="NCBI Taxonomy" id="99883"/>
    <lineage>
        <taxon>Eukaryota</taxon>
        <taxon>Metazoa</taxon>
        <taxon>Chordata</taxon>
        <taxon>Craniata</taxon>
        <taxon>Vertebrata</taxon>
        <taxon>Euteleostomi</taxon>
        <taxon>Actinopterygii</taxon>
        <taxon>Neopterygii</taxon>
        <taxon>Teleostei</taxon>
        <taxon>Neoteleostei</taxon>
        <taxon>Acanthomorphata</taxon>
        <taxon>Eupercaria</taxon>
        <taxon>Tetraodontiformes</taxon>
        <taxon>Tetradontoidea</taxon>
        <taxon>Tetraodontidae</taxon>
        <taxon>Tetraodon</taxon>
    </lineage>
</organism>
<name>Q4T473_TETNG</name>
<sequence>MGTRAAARQPSAFKHGSGAQLCSPLCAAVPLIASLQLFDFSLSCAQIWRL</sequence>
<reference evidence="1" key="2">
    <citation type="submission" date="2004-02" db="EMBL/GenBank/DDBJ databases">
        <authorList>
            <consortium name="Genoscope"/>
            <consortium name="Whitehead Institute Centre for Genome Research"/>
        </authorList>
    </citation>
    <scope>NUCLEOTIDE SEQUENCE</scope>
</reference>